<gene>
    <name evidence="1" type="ORF">POPTR_006G094950</name>
</gene>
<proteinExistence type="predicted"/>
<evidence type="ECO:0000313" key="2">
    <source>
        <dbReference type="Proteomes" id="UP000006729"/>
    </source>
</evidence>
<accession>A0A3N7GDH6</accession>
<sequence>MGALVFNFRTLNSFSPYSQNSMLRFCSKGDQNVIQPGNLLKVICESLQNFKFLIRLLFKAHAIVDSVSSLIAATVQPLFSLSSEV</sequence>
<dbReference type="EMBL" id="CM009295">
    <property type="protein sequence ID" value="RQO91498.1"/>
    <property type="molecule type" value="Genomic_DNA"/>
</dbReference>
<name>A0A3N7GDH6_POPTR</name>
<protein>
    <submittedName>
        <fullName evidence="1">Uncharacterized protein</fullName>
    </submittedName>
</protein>
<dbReference type="AlphaFoldDB" id="A0A3N7GDH6"/>
<reference evidence="1 2" key="1">
    <citation type="journal article" date="2006" name="Science">
        <title>The genome of black cottonwood, Populus trichocarpa (Torr. &amp; Gray).</title>
        <authorList>
            <person name="Tuskan G.A."/>
            <person name="Difazio S."/>
            <person name="Jansson S."/>
            <person name="Bohlmann J."/>
            <person name="Grigoriev I."/>
            <person name="Hellsten U."/>
            <person name="Putnam N."/>
            <person name="Ralph S."/>
            <person name="Rombauts S."/>
            <person name="Salamov A."/>
            <person name="Schein J."/>
            <person name="Sterck L."/>
            <person name="Aerts A."/>
            <person name="Bhalerao R.R."/>
            <person name="Bhalerao R.P."/>
            <person name="Blaudez D."/>
            <person name="Boerjan W."/>
            <person name="Brun A."/>
            <person name="Brunner A."/>
            <person name="Busov V."/>
            <person name="Campbell M."/>
            <person name="Carlson J."/>
            <person name="Chalot M."/>
            <person name="Chapman J."/>
            <person name="Chen G.L."/>
            <person name="Cooper D."/>
            <person name="Coutinho P.M."/>
            <person name="Couturier J."/>
            <person name="Covert S."/>
            <person name="Cronk Q."/>
            <person name="Cunningham R."/>
            <person name="Davis J."/>
            <person name="Degroeve S."/>
            <person name="Dejardin A."/>
            <person name="Depamphilis C."/>
            <person name="Detter J."/>
            <person name="Dirks B."/>
            <person name="Dubchak I."/>
            <person name="Duplessis S."/>
            <person name="Ehlting J."/>
            <person name="Ellis B."/>
            <person name="Gendler K."/>
            <person name="Goodstein D."/>
            <person name="Gribskov M."/>
            <person name="Grimwood J."/>
            <person name="Groover A."/>
            <person name="Gunter L."/>
            <person name="Hamberger B."/>
            <person name="Heinze B."/>
            <person name="Helariutta Y."/>
            <person name="Henrissat B."/>
            <person name="Holligan D."/>
            <person name="Holt R."/>
            <person name="Huang W."/>
            <person name="Islam-Faridi N."/>
            <person name="Jones S."/>
            <person name="Jones-Rhoades M."/>
            <person name="Jorgensen R."/>
            <person name="Joshi C."/>
            <person name="Kangasjarvi J."/>
            <person name="Karlsson J."/>
            <person name="Kelleher C."/>
            <person name="Kirkpatrick R."/>
            <person name="Kirst M."/>
            <person name="Kohler A."/>
            <person name="Kalluri U."/>
            <person name="Larimer F."/>
            <person name="Leebens-Mack J."/>
            <person name="Leple J.C."/>
            <person name="Locascio P."/>
            <person name="Lou Y."/>
            <person name="Lucas S."/>
            <person name="Martin F."/>
            <person name="Montanini B."/>
            <person name="Napoli C."/>
            <person name="Nelson D.R."/>
            <person name="Nelson C."/>
            <person name="Nieminen K."/>
            <person name="Nilsson O."/>
            <person name="Pereda V."/>
            <person name="Peter G."/>
            <person name="Philippe R."/>
            <person name="Pilate G."/>
            <person name="Poliakov A."/>
            <person name="Razumovskaya J."/>
            <person name="Richardson P."/>
            <person name="Rinaldi C."/>
            <person name="Ritland K."/>
            <person name="Rouze P."/>
            <person name="Ryaboy D."/>
            <person name="Schmutz J."/>
            <person name="Schrader J."/>
            <person name="Segerman B."/>
            <person name="Shin H."/>
            <person name="Siddiqui A."/>
            <person name="Sterky F."/>
            <person name="Terry A."/>
            <person name="Tsai C.J."/>
            <person name="Uberbacher E."/>
            <person name="Unneberg P."/>
            <person name="Vahala J."/>
            <person name="Wall K."/>
            <person name="Wessler S."/>
            <person name="Yang G."/>
            <person name="Yin T."/>
            <person name="Douglas C."/>
            <person name="Marra M."/>
            <person name="Sandberg G."/>
            <person name="Van de Peer Y."/>
            <person name="Rokhsar D."/>
        </authorList>
    </citation>
    <scope>NUCLEOTIDE SEQUENCE [LARGE SCALE GENOMIC DNA]</scope>
    <source>
        <strain evidence="2">cv. Nisqually</strain>
    </source>
</reference>
<organism evidence="1 2">
    <name type="scientific">Populus trichocarpa</name>
    <name type="common">Western balsam poplar</name>
    <name type="synonym">Populus balsamifera subsp. trichocarpa</name>
    <dbReference type="NCBI Taxonomy" id="3694"/>
    <lineage>
        <taxon>Eukaryota</taxon>
        <taxon>Viridiplantae</taxon>
        <taxon>Streptophyta</taxon>
        <taxon>Embryophyta</taxon>
        <taxon>Tracheophyta</taxon>
        <taxon>Spermatophyta</taxon>
        <taxon>Magnoliopsida</taxon>
        <taxon>eudicotyledons</taxon>
        <taxon>Gunneridae</taxon>
        <taxon>Pentapetalae</taxon>
        <taxon>rosids</taxon>
        <taxon>fabids</taxon>
        <taxon>Malpighiales</taxon>
        <taxon>Salicaceae</taxon>
        <taxon>Saliceae</taxon>
        <taxon>Populus</taxon>
    </lineage>
</organism>
<keyword evidence="2" id="KW-1185">Reference proteome</keyword>
<dbReference type="Proteomes" id="UP000006729">
    <property type="component" value="Chromosome 6"/>
</dbReference>
<evidence type="ECO:0000313" key="1">
    <source>
        <dbReference type="EMBL" id="RQO91498.1"/>
    </source>
</evidence>
<dbReference type="InParanoid" id="A0A3N7GDH6"/>